<dbReference type="GO" id="GO:0005737">
    <property type="term" value="C:cytoplasm"/>
    <property type="evidence" value="ECO:0007669"/>
    <property type="project" value="TreeGrafter"/>
</dbReference>
<feature type="region of interest" description="Disordered" evidence="1">
    <location>
        <begin position="820"/>
        <end position="1006"/>
    </location>
</feature>
<feature type="domain" description="EF-hand" evidence="4">
    <location>
        <begin position="361"/>
        <end position="396"/>
    </location>
</feature>
<evidence type="ECO:0000259" key="3">
    <source>
        <dbReference type="PROSITE" id="PS50031"/>
    </source>
</evidence>
<evidence type="ECO:0000313" key="5">
    <source>
        <dbReference type="EMBL" id="KAB5595730.1"/>
    </source>
</evidence>
<dbReference type="Proteomes" id="UP000383932">
    <property type="component" value="Unassembled WGS sequence"/>
</dbReference>
<accession>A0A5N5QVF1</accession>
<dbReference type="InterPro" id="IPR011992">
    <property type="entry name" value="EF-hand-dom_pair"/>
</dbReference>
<dbReference type="SMART" id="SM00027">
    <property type="entry name" value="EH"/>
    <property type="match status" value="3"/>
</dbReference>
<evidence type="ECO:0000259" key="2">
    <source>
        <dbReference type="PROSITE" id="PS50030"/>
    </source>
</evidence>
<dbReference type="InterPro" id="IPR009060">
    <property type="entry name" value="UBA-like_sf"/>
</dbReference>
<dbReference type="SUPFAM" id="SSF46934">
    <property type="entry name" value="UBA-like"/>
    <property type="match status" value="1"/>
</dbReference>
<dbReference type="PROSITE" id="PS50222">
    <property type="entry name" value="EF_HAND_2"/>
    <property type="match status" value="1"/>
</dbReference>
<dbReference type="Gene3D" id="1.10.8.10">
    <property type="entry name" value="DNA helicase RuvA subunit, C-terminal domain"/>
    <property type="match status" value="1"/>
</dbReference>
<feature type="region of interest" description="Disordered" evidence="1">
    <location>
        <begin position="219"/>
        <end position="260"/>
    </location>
</feature>
<protein>
    <submittedName>
        <fullName evidence="5">Calcium binding protein</fullName>
    </submittedName>
</protein>
<dbReference type="Gene3D" id="1.10.238.10">
    <property type="entry name" value="EF-hand"/>
    <property type="match status" value="3"/>
</dbReference>
<feature type="region of interest" description="Disordered" evidence="1">
    <location>
        <begin position="103"/>
        <end position="126"/>
    </location>
</feature>
<feature type="domain" description="EH" evidence="3">
    <location>
        <begin position="10"/>
        <end position="96"/>
    </location>
</feature>
<dbReference type="InterPro" id="IPR000261">
    <property type="entry name" value="EH_dom"/>
</dbReference>
<feature type="compositionally biased region" description="Low complexity" evidence="1">
    <location>
        <begin position="105"/>
        <end position="114"/>
    </location>
</feature>
<sequence>MAGFEATAQEQQFIKTVFTKADTQDLGVVTGEEAVKIFAGSGLAPATLGEIWQLADTENNGFLTEIGLGIALRLIGWAQAGESPKKDLITRIGPLPTIKGIPIPGVSSAGSSMPRSPPPSLPARPVMPQLTPEDRQKFLRMFFQSGPSNGLLNGDKARDLFLKSKLPTEKLGQIWQLADTHDRGSLDSTDFIIGMFLIQSVMTGTLHILPPSLPPGLYEQASGGASRPTVGSPLQAQFTGTSTSSRPSPAFPQRAASPIRSQYTGQAPLEAQYTGNQRRIAPQYTGQSQLGQSSVPASVIRPQLTGQPFALPQPQPFAQPKWDVSPEEKVKSDTFFATLDPQGRGFIEGDVAVAFMVQSKLPETVLAQVWDLADLNKDGRLTRDGFAVAMHLINGKLAGREIPNELPPSLIPPSFRGGVGAHPPAPPAQSETLRDLWSLDEPVQAPAPPAPAPAPALAPKPHRNLFDDDDEETLSPTAPTALNGTSSTPSKSAAATHSIEIANVQNQLSSTQRALDSATAARQVASVSADAGAAELASLKEQLQRAAAARATEENHLAEIRARKVAQDAELTKVREELIRVESEVSAIRLERGELETNLLRDKEEIRGIQKKMREVSDEVERSKGDVEKLKRETRQVKGLLAIAKKQLVTAEGEKAKVEKETEEARNEGDEARRELEDVERKVADGQNADLTIIAPIPTINGAATTLSPQATGTDRLSPAQVELPASRAVTPADKPAPQRAGSTNPFDRLRGASTSTLPFADVPAGTSPFGAGTPTSPFGANPGSPTLSPTVTSPFAALPDAGPMSFDAVFGDAFGTTSSADAADATKTPEIPQPPGEGPKNETAASVTAPAAASEDEAHKPLALALGPSFHAPADDEDPFGMSADEPAVGKAKEEKDKVQENKSSKPAEPTKPEEDPEVAAAASQFPALSLENSPAKPRDSHDLPPLTELEQPDDSDSDDEPLDRKAQRLAQSGAAMDAPTPLAAPAEITPAPVPAAPAAPAPAASASAFNNAFGLPSAPAPAAATGASAFDEAFKAIPANNKEGAPKTSAFSFENSFDDNFDFASATKDTGANAFPSSAQSAASPVIPGAFTFDDAFGTGNTSVTSNGKAEGKAPSKGVSFDEVFGFSGPTAPKPETGSAKPSFDAFGPSSFTAPTPAQPPKPEPVPVPPPIQPPGSASTMSRPSPPTSPTTGSMLSGRTSSPKTKRSESPKAQPRPQLNPPPEPAQRHSKLSLHFPSFGRSKTTKGKKDKKDKSGREQIPDMPSAPPGSGTPGVDDDVEAVKQLCAMGFSRGQAVNALETHGYDFQKALNSLVGS</sequence>
<dbReference type="SMART" id="SM00165">
    <property type="entry name" value="UBA"/>
    <property type="match status" value="1"/>
</dbReference>
<dbReference type="PROSITE" id="PS50030">
    <property type="entry name" value="UBA"/>
    <property type="match status" value="1"/>
</dbReference>
<feature type="compositionally biased region" description="Polar residues" evidence="1">
    <location>
        <begin position="1101"/>
        <end position="1110"/>
    </location>
</feature>
<dbReference type="PANTHER" id="PTHR11216">
    <property type="entry name" value="EH DOMAIN"/>
    <property type="match status" value="1"/>
</dbReference>
<name>A0A5N5QVF1_9AGAM</name>
<reference evidence="5 6" key="1">
    <citation type="journal article" date="2019" name="Fungal Biol. Biotechnol.">
        <title>Draft genome sequence of fastidious pathogen Ceratobasidium theobromae, which causes vascular-streak dieback in Theobroma cacao.</title>
        <authorList>
            <person name="Ali S.S."/>
            <person name="Asman A."/>
            <person name="Shao J."/>
            <person name="Firmansyah A.P."/>
            <person name="Susilo A.W."/>
            <person name="Rosmana A."/>
            <person name="McMahon P."/>
            <person name="Junaid M."/>
            <person name="Guest D."/>
            <person name="Kheng T.Y."/>
            <person name="Meinhardt L.W."/>
            <person name="Bailey B.A."/>
        </authorList>
    </citation>
    <scope>NUCLEOTIDE SEQUENCE [LARGE SCALE GENOMIC DNA]</scope>
    <source>
        <strain evidence="5 6">CT2</strain>
    </source>
</reference>
<feature type="region of interest" description="Disordered" evidence="1">
    <location>
        <begin position="404"/>
        <end position="495"/>
    </location>
</feature>
<dbReference type="EMBL" id="SSOP01000006">
    <property type="protein sequence ID" value="KAB5595730.1"/>
    <property type="molecule type" value="Genomic_DNA"/>
</dbReference>
<feature type="domain" description="EH" evidence="3">
    <location>
        <begin position="134"/>
        <end position="224"/>
    </location>
</feature>
<feature type="region of interest" description="Disordered" evidence="1">
    <location>
        <begin position="728"/>
        <end position="796"/>
    </location>
</feature>
<evidence type="ECO:0000313" key="6">
    <source>
        <dbReference type="Proteomes" id="UP000383932"/>
    </source>
</evidence>
<feature type="compositionally biased region" description="Acidic residues" evidence="1">
    <location>
        <begin position="952"/>
        <end position="963"/>
    </location>
</feature>
<feature type="region of interest" description="Disordered" evidence="1">
    <location>
        <begin position="1097"/>
        <end position="1280"/>
    </location>
</feature>
<dbReference type="GO" id="GO:0005886">
    <property type="term" value="C:plasma membrane"/>
    <property type="evidence" value="ECO:0007669"/>
    <property type="project" value="TreeGrafter"/>
</dbReference>
<feature type="domain" description="EH" evidence="3">
    <location>
        <begin position="328"/>
        <end position="417"/>
    </location>
</feature>
<dbReference type="OrthoDB" id="524326at2759"/>
<dbReference type="PROSITE" id="PS50031">
    <property type="entry name" value="EH"/>
    <property type="match status" value="3"/>
</dbReference>
<feature type="compositionally biased region" description="Pro residues" evidence="1">
    <location>
        <begin position="993"/>
        <end position="1002"/>
    </location>
</feature>
<feature type="compositionally biased region" description="Pro residues" evidence="1">
    <location>
        <begin position="445"/>
        <end position="458"/>
    </location>
</feature>
<feature type="region of interest" description="Disordered" evidence="1">
    <location>
        <begin position="659"/>
        <end position="681"/>
    </location>
</feature>
<feature type="compositionally biased region" description="Polar residues" evidence="1">
    <location>
        <begin position="474"/>
        <end position="484"/>
    </location>
</feature>
<feature type="compositionally biased region" description="Polar residues" evidence="1">
    <location>
        <begin position="774"/>
        <end position="794"/>
    </location>
</feature>
<feature type="domain" description="UBA" evidence="2">
    <location>
        <begin position="1276"/>
        <end position="1318"/>
    </location>
</feature>
<feature type="compositionally biased region" description="Low complexity" evidence="1">
    <location>
        <begin position="485"/>
        <end position="495"/>
    </location>
</feature>
<feature type="compositionally biased region" description="Low complexity" evidence="1">
    <location>
        <begin position="820"/>
        <end position="829"/>
    </location>
</feature>
<comment type="caution">
    <text evidence="5">The sequence shown here is derived from an EMBL/GenBank/DDBJ whole genome shotgun (WGS) entry which is preliminary data.</text>
</comment>
<feature type="compositionally biased region" description="Polar residues" evidence="1">
    <location>
        <begin position="232"/>
        <end position="247"/>
    </location>
</feature>
<dbReference type="CDD" id="cd00052">
    <property type="entry name" value="EH"/>
    <property type="match status" value="3"/>
</dbReference>
<dbReference type="InterPro" id="IPR015940">
    <property type="entry name" value="UBA"/>
</dbReference>
<keyword evidence="6" id="KW-1185">Reference proteome</keyword>
<dbReference type="GO" id="GO:0005509">
    <property type="term" value="F:calcium ion binding"/>
    <property type="evidence" value="ECO:0007669"/>
    <property type="project" value="InterPro"/>
</dbReference>
<proteinExistence type="predicted"/>
<feature type="compositionally biased region" description="Pro residues" evidence="1">
    <location>
        <begin position="1159"/>
        <end position="1176"/>
    </location>
</feature>
<dbReference type="InterPro" id="IPR002048">
    <property type="entry name" value="EF_hand_dom"/>
</dbReference>
<evidence type="ECO:0000259" key="4">
    <source>
        <dbReference type="PROSITE" id="PS50222"/>
    </source>
</evidence>
<feature type="compositionally biased region" description="Basic and acidic residues" evidence="1">
    <location>
        <begin position="1252"/>
        <end position="1262"/>
    </location>
</feature>
<organism evidence="5 6">
    <name type="scientific">Ceratobasidium theobromae</name>
    <dbReference type="NCBI Taxonomy" id="1582974"/>
    <lineage>
        <taxon>Eukaryota</taxon>
        <taxon>Fungi</taxon>
        <taxon>Dikarya</taxon>
        <taxon>Basidiomycota</taxon>
        <taxon>Agaricomycotina</taxon>
        <taxon>Agaricomycetes</taxon>
        <taxon>Cantharellales</taxon>
        <taxon>Ceratobasidiaceae</taxon>
        <taxon>Ceratobasidium</taxon>
    </lineage>
</organism>
<dbReference type="Pfam" id="PF12763">
    <property type="entry name" value="EH"/>
    <property type="match status" value="3"/>
</dbReference>
<gene>
    <name evidence="5" type="ORF">CTheo_743</name>
</gene>
<dbReference type="SUPFAM" id="SSF47473">
    <property type="entry name" value="EF-hand"/>
    <property type="match status" value="3"/>
</dbReference>
<dbReference type="PANTHER" id="PTHR11216:SF170">
    <property type="entry name" value="DYNAMIN ASSOCIATED PROTEIN 160, ISOFORM D"/>
    <property type="match status" value="1"/>
</dbReference>
<dbReference type="Pfam" id="PF00627">
    <property type="entry name" value="UBA"/>
    <property type="match status" value="1"/>
</dbReference>
<dbReference type="GO" id="GO:0016197">
    <property type="term" value="P:endosomal transport"/>
    <property type="evidence" value="ECO:0007669"/>
    <property type="project" value="TreeGrafter"/>
</dbReference>
<evidence type="ECO:0000256" key="1">
    <source>
        <dbReference type="SAM" id="MobiDB-lite"/>
    </source>
</evidence>
<feature type="compositionally biased region" description="Low complexity" evidence="1">
    <location>
        <begin position="844"/>
        <end position="854"/>
    </location>
</feature>
<dbReference type="GO" id="GO:0006897">
    <property type="term" value="P:endocytosis"/>
    <property type="evidence" value="ECO:0007669"/>
    <property type="project" value="TreeGrafter"/>
</dbReference>
<feature type="compositionally biased region" description="Basic and acidic residues" evidence="1">
    <location>
        <begin position="892"/>
        <end position="915"/>
    </location>
</feature>